<keyword evidence="1" id="KW-0732">Signal</keyword>
<sequence>MKKLLLIFTLTLGFFQVTQSQTARVQVIHNSPDAALENVDVYLNDAIVIANFKFRNATAFLNLPSGTPLNIKITPANSTSSAAFVYEQDFTFEPSKTYVIIADGILSTTGYAPAKPFILNVYPFGRVVATVSPNTDILVHHGSTDAPTVDVVRVSTDGPTTLVDNISYGEFKNYIILPTANYKIEVRDASGETTVRSYDLPLAALNLNGAAVTAVASGFLDPSNNSNGPAFGIWVAKASGGALIPLPTSKIARVQVVHNSPDAAAAEVDVYVNGELAIDDFTFRTATPFLNLPADTQINIAVAPANSTSVADAIAAFPVTLTADETYIVVADGIVSPSGYEPNQPFGLNVYAMGRETATTGSNTDILVHHGGTDAPTVDIVETGVGEGTLVDDISYGEFQGYLELATDDYVIEVKDASGAVVVATYEMPLATLNLQGAAVTALASGFLDPSKNSNGPAFGIWVALPAGGNLIALPMVPLSVNESDLNTFKLYPNPVSQNLNIAGLNLENVRLDIIDIQGRKLNTNSYKLSDSNSLDVSQLANGIYHLIITDDQNNSSVRKFIKK</sequence>
<gene>
    <name evidence="4" type="ORF">LX77_02540</name>
</gene>
<dbReference type="RefSeq" id="WP_066433639.1">
    <property type="nucleotide sequence ID" value="NZ_LZRN01000016.1"/>
</dbReference>
<dbReference type="Proteomes" id="UP000248987">
    <property type="component" value="Unassembled WGS sequence"/>
</dbReference>
<accession>A0A1A7QZR2</accession>
<evidence type="ECO:0000256" key="1">
    <source>
        <dbReference type="ARBA" id="ARBA00022729"/>
    </source>
</evidence>
<dbReference type="EMBL" id="QLLQ01000010">
    <property type="protein sequence ID" value="RAJ22229.1"/>
    <property type="molecule type" value="Genomic_DNA"/>
</dbReference>
<dbReference type="Pfam" id="PF14344">
    <property type="entry name" value="DUF4397"/>
    <property type="match status" value="3"/>
</dbReference>
<dbReference type="AlphaFoldDB" id="A0A1A7QZR2"/>
<evidence type="ECO:0000313" key="5">
    <source>
        <dbReference type="Proteomes" id="UP000248987"/>
    </source>
</evidence>
<dbReference type="Pfam" id="PF18962">
    <property type="entry name" value="Por_Secre_tail"/>
    <property type="match status" value="1"/>
</dbReference>
<dbReference type="InterPro" id="IPR025510">
    <property type="entry name" value="DUF4397"/>
</dbReference>
<feature type="domain" description="DUF4397" evidence="2">
    <location>
        <begin position="252"/>
        <end position="334"/>
    </location>
</feature>
<dbReference type="STRING" id="49280.A9996_09360"/>
<dbReference type="OrthoDB" id="951108at2"/>
<dbReference type="InterPro" id="IPR026444">
    <property type="entry name" value="Secre_tail"/>
</dbReference>
<evidence type="ECO:0000259" key="2">
    <source>
        <dbReference type="Pfam" id="PF14344"/>
    </source>
</evidence>
<keyword evidence="5" id="KW-1185">Reference proteome</keyword>
<feature type="domain" description="DUF4397" evidence="2">
    <location>
        <begin position="23"/>
        <end position="106"/>
    </location>
</feature>
<feature type="domain" description="DUF4397" evidence="2">
    <location>
        <begin position="137"/>
        <end position="204"/>
    </location>
</feature>
<evidence type="ECO:0000259" key="3">
    <source>
        <dbReference type="Pfam" id="PF18962"/>
    </source>
</evidence>
<organism evidence="4 5">
    <name type="scientific">Gelidibacter algens</name>
    <dbReference type="NCBI Taxonomy" id="49280"/>
    <lineage>
        <taxon>Bacteria</taxon>
        <taxon>Pseudomonadati</taxon>
        <taxon>Bacteroidota</taxon>
        <taxon>Flavobacteriia</taxon>
        <taxon>Flavobacteriales</taxon>
        <taxon>Flavobacteriaceae</taxon>
        <taxon>Gelidibacter</taxon>
    </lineage>
</organism>
<feature type="domain" description="Secretion system C-terminal sorting" evidence="3">
    <location>
        <begin position="491"/>
        <end position="562"/>
    </location>
</feature>
<evidence type="ECO:0000313" key="4">
    <source>
        <dbReference type="EMBL" id="RAJ22229.1"/>
    </source>
</evidence>
<dbReference type="NCBIfam" id="TIGR04183">
    <property type="entry name" value="Por_Secre_tail"/>
    <property type="match status" value="1"/>
</dbReference>
<name>A0A1A7QZR2_9FLAO</name>
<proteinExistence type="predicted"/>
<protein>
    <submittedName>
        <fullName evidence="4">Putative secreted protein (Por secretion system target)</fullName>
    </submittedName>
</protein>
<comment type="caution">
    <text evidence="4">The sequence shown here is derived from an EMBL/GenBank/DDBJ whole genome shotgun (WGS) entry which is preliminary data.</text>
</comment>
<reference evidence="4 5" key="1">
    <citation type="submission" date="2018-06" db="EMBL/GenBank/DDBJ databases">
        <title>Genomic Encyclopedia of Archaeal and Bacterial Type Strains, Phase II (KMG-II): from individual species to whole genera.</title>
        <authorList>
            <person name="Goeker M."/>
        </authorList>
    </citation>
    <scope>NUCLEOTIDE SEQUENCE [LARGE SCALE GENOMIC DNA]</scope>
    <source>
        <strain evidence="4 5">DSM 12408</strain>
    </source>
</reference>